<name>A0A0F9P994_9ZZZZ</name>
<proteinExistence type="predicted"/>
<dbReference type="EMBL" id="LAZR01003188">
    <property type="protein sequence ID" value="KKN21012.1"/>
    <property type="molecule type" value="Genomic_DNA"/>
</dbReference>
<comment type="caution">
    <text evidence="1">The sequence shown here is derived from an EMBL/GenBank/DDBJ whole genome shotgun (WGS) entry which is preliminary data.</text>
</comment>
<evidence type="ECO:0000313" key="1">
    <source>
        <dbReference type="EMBL" id="KKN21012.1"/>
    </source>
</evidence>
<organism evidence="1">
    <name type="scientific">marine sediment metagenome</name>
    <dbReference type="NCBI Taxonomy" id="412755"/>
    <lineage>
        <taxon>unclassified sequences</taxon>
        <taxon>metagenomes</taxon>
        <taxon>ecological metagenomes</taxon>
    </lineage>
</organism>
<sequence>MATEDLEVFVRQGTPATDSEGIYVPMKGNRRGETCVVDFLTEMALEGRVYQIRAGTATTALTGDEAITDSGCEMFLETGVGVTALPIEVMITFNNLGGDALECAGKSVGTASTSGTAFVPINLLAGGISSRATAAVQAAGGALVAAETALTTRQHFHYSEEFVSDSDAESEPWNPVVWQPKLIPVLKDVAVFYVQIASATTGPGYFAHINFIELRTVNVT</sequence>
<protein>
    <submittedName>
        <fullName evidence="1">Uncharacterized protein</fullName>
    </submittedName>
</protein>
<gene>
    <name evidence="1" type="ORF">LCGC14_0929830</name>
</gene>
<accession>A0A0F9P994</accession>
<dbReference type="AlphaFoldDB" id="A0A0F9P994"/>
<reference evidence="1" key="1">
    <citation type="journal article" date="2015" name="Nature">
        <title>Complex archaea that bridge the gap between prokaryotes and eukaryotes.</title>
        <authorList>
            <person name="Spang A."/>
            <person name="Saw J.H."/>
            <person name="Jorgensen S.L."/>
            <person name="Zaremba-Niedzwiedzka K."/>
            <person name="Martijn J."/>
            <person name="Lind A.E."/>
            <person name="van Eijk R."/>
            <person name="Schleper C."/>
            <person name="Guy L."/>
            <person name="Ettema T.J."/>
        </authorList>
    </citation>
    <scope>NUCLEOTIDE SEQUENCE</scope>
</reference>